<feature type="compositionally biased region" description="Basic and acidic residues" evidence="1">
    <location>
        <begin position="19"/>
        <end position="37"/>
    </location>
</feature>
<proteinExistence type="predicted"/>
<dbReference type="STRING" id="2880.D8LQC5"/>
<evidence type="ECO:0000313" key="2">
    <source>
        <dbReference type="EMBL" id="CBN78689.1"/>
    </source>
</evidence>
<accession>D8LQC5</accession>
<feature type="region of interest" description="Disordered" evidence="1">
    <location>
        <begin position="19"/>
        <end position="38"/>
    </location>
</feature>
<protein>
    <submittedName>
        <fullName evidence="2">Similar to oral cancer overexpressed 1</fullName>
    </submittedName>
</protein>
<keyword evidence="3" id="KW-1185">Reference proteome</keyword>
<dbReference type="OrthoDB" id="48036at2759"/>
<name>D8LQC5_ECTSI</name>
<reference evidence="2 3" key="1">
    <citation type="journal article" date="2010" name="Nature">
        <title>The Ectocarpus genome and the independent evolution of multicellularity in brown algae.</title>
        <authorList>
            <person name="Cock J.M."/>
            <person name="Sterck L."/>
            <person name="Rouze P."/>
            <person name="Scornet D."/>
            <person name="Allen A.E."/>
            <person name="Amoutzias G."/>
            <person name="Anthouard V."/>
            <person name="Artiguenave F."/>
            <person name="Aury J.M."/>
            <person name="Badger J.H."/>
            <person name="Beszteri B."/>
            <person name="Billiau K."/>
            <person name="Bonnet E."/>
            <person name="Bothwell J.H."/>
            <person name="Bowler C."/>
            <person name="Boyen C."/>
            <person name="Brownlee C."/>
            <person name="Carrano C.J."/>
            <person name="Charrier B."/>
            <person name="Cho G.Y."/>
            <person name="Coelho S.M."/>
            <person name="Collen J."/>
            <person name="Corre E."/>
            <person name="Da Silva C."/>
            <person name="Delage L."/>
            <person name="Delaroque N."/>
            <person name="Dittami S.M."/>
            <person name="Doulbeau S."/>
            <person name="Elias M."/>
            <person name="Farnham G."/>
            <person name="Gachon C.M."/>
            <person name="Gschloessl B."/>
            <person name="Heesch S."/>
            <person name="Jabbari K."/>
            <person name="Jubin C."/>
            <person name="Kawai H."/>
            <person name="Kimura K."/>
            <person name="Kloareg B."/>
            <person name="Kupper F.C."/>
            <person name="Lang D."/>
            <person name="Le Bail A."/>
            <person name="Leblanc C."/>
            <person name="Lerouge P."/>
            <person name="Lohr M."/>
            <person name="Lopez P.J."/>
            <person name="Martens C."/>
            <person name="Maumus F."/>
            <person name="Michel G."/>
            <person name="Miranda-Saavedra D."/>
            <person name="Morales J."/>
            <person name="Moreau H."/>
            <person name="Motomura T."/>
            <person name="Nagasato C."/>
            <person name="Napoli C.A."/>
            <person name="Nelson D.R."/>
            <person name="Nyvall-Collen P."/>
            <person name="Peters A.F."/>
            <person name="Pommier C."/>
            <person name="Potin P."/>
            <person name="Poulain J."/>
            <person name="Quesneville H."/>
            <person name="Read B."/>
            <person name="Rensing S.A."/>
            <person name="Ritter A."/>
            <person name="Rousvoal S."/>
            <person name="Samanta M."/>
            <person name="Samson G."/>
            <person name="Schroeder D.C."/>
            <person name="Segurens B."/>
            <person name="Strittmatter M."/>
            <person name="Tonon T."/>
            <person name="Tregear J.W."/>
            <person name="Valentin K."/>
            <person name="von Dassow P."/>
            <person name="Yamagishi T."/>
            <person name="Van de Peer Y."/>
            <person name="Wincker P."/>
        </authorList>
    </citation>
    <scope>NUCLEOTIDE SEQUENCE [LARGE SCALE GENOMIC DNA]</scope>
    <source>
        <strain evidence="3">Ec32 / CCAP1310/4</strain>
    </source>
</reference>
<dbReference type="AlphaFoldDB" id="D8LQC5"/>
<dbReference type="PANTHER" id="PTHR28532:SF1">
    <property type="entry name" value="ORAL CANCER OVEREXPRESSED 1"/>
    <property type="match status" value="1"/>
</dbReference>
<organism evidence="2 3">
    <name type="scientific">Ectocarpus siliculosus</name>
    <name type="common">Brown alga</name>
    <name type="synonym">Conferva siliculosa</name>
    <dbReference type="NCBI Taxonomy" id="2880"/>
    <lineage>
        <taxon>Eukaryota</taxon>
        <taxon>Sar</taxon>
        <taxon>Stramenopiles</taxon>
        <taxon>Ochrophyta</taxon>
        <taxon>PX clade</taxon>
        <taxon>Phaeophyceae</taxon>
        <taxon>Ectocarpales</taxon>
        <taxon>Ectocarpaceae</taxon>
        <taxon>Ectocarpus</taxon>
    </lineage>
</organism>
<dbReference type="EMBL" id="FN648818">
    <property type="protein sequence ID" value="CBN78689.1"/>
    <property type="molecule type" value="Genomic_DNA"/>
</dbReference>
<evidence type="ECO:0000256" key="1">
    <source>
        <dbReference type="SAM" id="MobiDB-lite"/>
    </source>
</evidence>
<dbReference type="OMA" id="GMHREYN"/>
<dbReference type="InterPro" id="IPR052436">
    <property type="entry name" value="LTO1_adapter"/>
</dbReference>
<dbReference type="EMBL" id="FN649729">
    <property type="protein sequence ID" value="CBN78689.1"/>
    <property type="molecule type" value="Genomic_DNA"/>
</dbReference>
<sequence length="136" mass="14862">MMFDDIVLLDDRMVAEGKDAGREDGRARGFKEGEGMGRGKGFQTAAEMSFCRGCCLAWLSMHAQDPDKFPFSEKALASMRAVVTLAESVPRVNTQEATAAQTAQRVRARFRAVTSMVGLPVVFDSKGQAEAKDFSF</sequence>
<dbReference type="InParanoid" id="D8LQC5"/>
<dbReference type="Proteomes" id="UP000002630">
    <property type="component" value="Linkage Group LG04"/>
</dbReference>
<gene>
    <name evidence="2" type="ORF">Esi_0006_0022</name>
</gene>
<dbReference type="PANTHER" id="PTHR28532">
    <property type="entry name" value="GEO13458P1"/>
    <property type="match status" value="1"/>
</dbReference>
<evidence type="ECO:0000313" key="3">
    <source>
        <dbReference type="Proteomes" id="UP000002630"/>
    </source>
</evidence>